<evidence type="ECO:0000313" key="2">
    <source>
        <dbReference type="EMBL" id="KAK9283589.1"/>
    </source>
</evidence>
<evidence type="ECO:0000313" key="3">
    <source>
        <dbReference type="Proteomes" id="UP001415857"/>
    </source>
</evidence>
<feature type="compositionally biased region" description="Acidic residues" evidence="1">
    <location>
        <begin position="282"/>
        <end position="292"/>
    </location>
</feature>
<evidence type="ECO:0000256" key="1">
    <source>
        <dbReference type="SAM" id="MobiDB-lite"/>
    </source>
</evidence>
<dbReference type="Proteomes" id="UP001415857">
    <property type="component" value="Unassembled WGS sequence"/>
</dbReference>
<keyword evidence="3" id="KW-1185">Reference proteome</keyword>
<dbReference type="AlphaFoldDB" id="A0AAP0RSW4"/>
<dbReference type="Pfam" id="PF15306">
    <property type="entry name" value="LIN37"/>
    <property type="match status" value="1"/>
</dbReference>
<accession>A0AAP0RSW4</accession>
<dbReference type="PANTHER" id="PTHR37173:SF1">
    <property type="entry name" value="PROLINE-RICH FAMILY PROTEIN"/>
    <property type="match status" value="1"/>
</dbReference>
<comment type="caution">
    <text evidence="2">The sequence shown here is derived from an EMBL/GenBank/DDBJ whole genome shotgun (WGS) entry which is preliminary data.</text>
</comment>
<proteinExistence type="predicted"/>
<organism evidence="2 3">
    <name type="scientific">Liquidambar formosana</name>
    <name type="common">Formosan gum</name>
    <dbReference type="NCBI Taxonomy" id="63359"/>
    <lineage>
        <taxon>Eukaryota</taxon>
        <taxon>Viridiplantae</taxon>
        <taxon>Streptophyta</taxon>
        <taxon>Embryophyta</taxon>
        <taxon>Tracheophyta</taxon>
        <taxon>Spermatophyta</taxon>
        <taxon>Magnoliopsida</taxon>
        <taxon>eudicotyledons</taxon>
        <taxon>Gunneridae</taxon>
        <taxon>Pentapetalae</taxon>
        <taxon>Saxifragales</taxon>
        <taxon>Altingiaceae</taxon>
        <taxon>Liquidambar</taxon>
    </lineage>
</organism>
<name>A0AAP0RSW4_LIQFO</name>
<gene>
    <name evidence="2" type="ORF">L1049_011838</name>
</gene>
<dbReference type="PANTHER" id="PTHR37173">
    <property type="entry name" value="HYDROXYPROLINE-RICH GLYCOPROTEIN FAMILY PROTEIN"/>
    <property type="match status" value="1"/>
</dbReference>
<dbReference type="GO" id="GO:0017053">
    <property type="term" value="C:transcription repressor complex"/>
    <property type="evidence" value="ECO:0007669"/>
    <property type="project" value="InterPro"/>
</dbReference>
<sequence>MNSSSSTADPHPTPTPTPTPTTTTTTTTTTRPLTNPPQQPSRPLTPVPQTHPYPSQPPLFTVQPHLSSSTNTRPSNPNPPPSTHFPKPHDTHPPQGILYPVASSGRGFIPKPIRPQPTDQIVTVANPGAAFPPRSIVTFPHHQVRHFGFSNSDSLNHPVHMMRSPYLQHSHLGMAGSAGSAPIKGIPVSAHPKVASSPSSNSDFNGYKDMRDRIRDDAFVTVEGRKVRISDGSSLYALCRSWLRNGFHGESQPQYGDSAKSLPRPLPIPVADTHLPNKKEGEDEGEEEEGEGSVEHLSAQDLLQRHVKRAKRVRARLREVRLQRIARYKTRLATLLPPPAEQFRDDTAAGN</sequence>
<dbReference type="InterPro" id="IPR028226">
    <property type="entry name" value="LIN37"/>
</dbReference>
<feature type="compositionally biased region" description="Low complexity" evidence="1">
    <location>
        <begin position="20"/>
        <end position="33"/>
    </location>
</feature>
<dbReference type="PRINTS" id="PR01217">
    <property type="entry name" value="PRICHEXTENSN"/>
</dbReference>
<feature type="region of interest" description="Disordered" evidence="1">
    <location>
        <begin position="252"/>
        <end position="301"/>
    </location>
</feature>
<feature type="region of interest" description="Disordered" evidence="1">
    <location>
        <begin position="1"/>
        <end position="112"/>
    </location>
</feature>
<dbReference type="EMBL" id="JBBPBK010000006">
    <property type="protein sequence ID" value="KAK9283589.1"/>
    <property type="molecule type" value="Genomic_DNA"/>
</dbReference>
<reference evidence="2 3" key="1">
    <citation type="journal article" date="2024" name="Plant J.">
        <title>Genome sequences and population genomics reveal climatic adaptation and genomic divergence between two closely related sweetgum species.</title>
        <authorList>
            <person name="Xu W.Q."/>
            <person name="Ren C.Q."/>
            <person name="Zhang X.Y."/>
            <person name="Comes H.P."/>
            <person name="Liu X.H."/>
            <person name="Li Y.G."/>
            <person name="Kettle C.J."/>
            <person name="Jalonen R."/>
            <person name="Gaisberger H."/>
            <person name="Ma Y.Z."/>
            <person name="Qiu Y.X."/>
        </authorList>
    </citation>
    <scope>NUCLEOTIDE SEQUENCE [LARGE SCALE GENOMIC DNA]</scope>
    <source>
        <strain evidence="2">Hangzhou</strain>
    </source>
</reference>
<protein>
    <submittedName>
        <fullName evidence="2">Uncharacterized protein</fullName>
    </submittedName>
</protein>
<feature type="compositionally biased region" description="Pro residues" evidence="1">
    <location>
        <begin position="34"/>
        <end position="57"/>
    </location>
</feature>